<organism evidence="2">
    <name type="scientific">Leptosphaeria maculans (strain JN3 / isolate v23.1.3 / race Av1-4-5-6-7-8)</name>
    <name type="common">Blackleg fungus</name>
    <name type="synonym">Phoma lingam</name>
    <dbReference type="NCBI Taxonomy" id="985895"/>
    <lineage>
        <taxon>Eukaryota</taxon>
        <taxon>Fungi</taxon>
        <taxon>Dikarya</taxon>
        <taxon>Ascomycota</taxon>
        <taxon>Pezizomycotina</taxon>
        <taxon>Dothideomycetes</taxon>
        <taxon>Pleosporomycetidae</taxon>
        <taxon>Pleosporales</taxon>
        <taxon>Pleosporineae</taxon>
        <taxon>Leptosphaeriaceae</taxon>
        <taxon>Plenodomus</taxon>
        <taxon>Plenodomus lingam/Leptosphaeria maculans species complex</taxon>
    </lineage>
</organism>
<gene>
    <name evidence="1" type="ORF">LEMA_P102750.1</name>
</gene>
<dbReference type="EMBL" id="FP929130">
    <property type="protein sequence ID" value="CBX97144.1"/>
    <property type="molecule type" value="Genomic_DNA"/>
</dbReference>
<dbReference type="InParanoid" id="E4ZZM8"/>
<dbReference type="OrthoDB" id="3262926at2759"/>
<keyword evidence="2" id="KW-1185">Reference proteome</keyword>
<dbReference type="HOGENOM" id="CLU_1532857_0_0_1"/>
<dbReference type="Proteomes" id="UP000002668">
    <property type="component" value="Genome"/>
</dbReference>
<dbReference type="VEuPathDB" id="FungiDB:LEMA_P102750.1"/>
<dbReference type="AlphaFoldDB" id="E4ZZM8"/>
<accession>E4ZZM8</accession>
<sequence length="175" mass="20237">MSSNGRGRYYLDTKAAIRMVHGLKNIPTRAPSRKDSLVDTPSSKELLRWQTLFGFTAADAEVEFMENRAMTSTHVARPESAALWPWERCRALGFDLESYAYWLRIVEQHKLLQPQETANAVRHAADSWEIFVFMPVDRLVNRFKWTPEIQRQQGSTIIAIRDDKDCQQKAIVLRA</sequence>
<dbReference type="GeneID" id="13283616"/>
<evidence type="ECO:0000313" key="1">
    <source>
        <dbReference type="EMBL" id="CBX97144.1"/>
    </source>
</evidence>
<name>E4ZZM8_LEPMJ</name>
<protein>
    <submittedName>
        <fullName evidence="1">Predicted protein</fullName>
    </submittedName>
</protein>
<evidence type="ECO:0000313" key="2">
    <source>
        <dbReference type="Proteomes" id="UP000002668"/>
    </source>
</evidence>
<dbReference type="RefSeq" id="XP_003840623.1">
    <property type="nucleotide sequence ID" value="XM_003840575.1"/>
</dbReference>
<proteinExistence type="predicted"/>
<reference evidence="2" key="1">
    <citation type="journal article" date="2011" name="Nat. Commun.">
        <title>Effector diversification within compartments of the Leptosphaeria maculans genome affected by Repeat-Induced Point mutations.</title>
        <authorList>
            <person name="Rouxel T."/>
            <person name="Grandaubert J."/>
            <person name="Hane J.K."/>
            <person name="Hoede C."/>
            <person name="van de Wouw A.P."/>
            <person name="Couloux A."/>
            <person name="Dominguez V."/>
            <person name="Anthouard V."/>
            <person name="Bally P."/>
            <person name="Bourras S."/>
            <person name="Cozijnsen A.J."/>
            <person name="Ciuffetti L.M."/>
            <person name="Degrave A."/>
            <person name="Dilmaghani A."/>
            <person name="Duret L."/>
            <person name="Fudal I."/>
            <person name="Goodwin S.B."/>
            <person name="Gout L."/>
            <person name="Glaser N."/>
            <person name="Linglin J."/>
            <person name="Kema G.H.J."/>
            <person name="Lapalu N."/>
            <person name="Lawrence C.B."/>
            <person name="May K."/>
            <person name="Meyer M."/>
            <person name="Ollivier B."/>
            <person name="Poulain J."/>
            <person name="Schoch C.L."/>
            <person name="Simon A."/>
            <person name="Spatafora J.W."/>
            <person name="Stachowiak A."/>
            <person name="Turgeon B.G."/>
            <person name="Tyler B.M."/>
            <person name="Vincent D."/>
            <person name="Weissenbach J."/>
            <person name="Amselem J."/>
            <person name="Quesneville H."/>
            <person name="Oliver R.P."/>
            <person name="Wincker P."/>
            <person name="Balesdent M.-H."/>
            <person name="Howlett B.J."/>
        </authorList>
    </citation>
    <scope>NUCLEOTIDE SEQUENCE [LARGE SCALE GENOMIC DNA]</scope>
    <source>
        <strain evidence="2">JN3 / isolate v23.1.3 / race Av1-4-5-6-7-8</strain>
    </source>
</reference>